<proteinExistence type="predicted"/>
<protein>
    <submittedName>
        <fullName evidence="2">Uncharacterized protein</fullName>
    </submittedName>
</protein>
<sequence>MTNDAFDLPDADELAHVDEFPHEDETEIIEEANEELLASESEVTDEDLSSSDLIDDGVPPEDVEPDAIGRRELQDDLLEPAGEETIDERLRQEIPDPDSAIVPPETEPGQA</sequence>
<dbReference type="EMBL" id="VKKG01000005">
    <property type="protein sequence ID" value="TRY17262.1"/>
    <property type="molecule type" value="Genomic_DNA"/>
</dbReference>
<feature type="region of interest" description="Disordered" evidence="1">
    <location>
        <begin position="36"/>
        <end position="111"/>
    </location>
</feature>
<evidence type="ECO:0000313" key="3">
    <source>
        <dbReference type="Proteomes" id="UP000317638"/>
    </source>
</evidence>
<evidence type="ECO:0000256" key="1">
    <source>
        <dbReference type="SAM" id="MobiDB-lite"/>
    </source>
</evidence>
<dbReference type="OrthoDB" id="3212066at2"/>
<evidence type="ECO:0000313" key="2">
    <source>
        <dbReference type="EMBL" id="TRY17262.1"/>
    </source>
</evidence>
<gene>
    <name evidence="2" type="ORF">FOJ82_11930</name>
</gene>
<dbReference type="AlphaFoldDB" id="A0A553JXV2"/>
<reference evidence="2 3" key="1">
    <citation type="submission" date="2019-07" db="EMBL/GenBank/DDBJ databases">
        <authorList>
            <person name="Zhou L.-Y."/>
        </authorList>
    </citation>
    <scope>NUCLEOTIDE SEQUENCE [LARGE SCALE GENOMIC DNA]</scope>
    <source>
        <strain evidence="2 3">YIM 101269</strain>
    </source>
</reference>
<keyword evidence="3" id="KW-1185">Reference proteome</keyword>
<dbReference type="RefSeq" id="WP_143938726.1">
    <property type="nucleotide sequence ID" value="NZ_VKKG01000005.1"/>
</dbReference>
<organism evidence="2 3">
    <name type="scientific">Tessaracoccus rhinocerotis</name>
    <dbReference type="NCBI Taxonomy" id="1689449"/>
    <lineage>
        <taxon>Bacteria</taxon>
        <taxon>Bacillati</taxon>
        <taxon>Actinomycetota</taxon>
        <taxon>Actinomycetes</taxon>
        <taxon>Propionibacteriales</taxon>
        <taxon>Propionibacteriaceae</taxon>
        <taxon>Tessaracoccus</taxon>
    </lineage>
</organism>
<dbReference type="Proteomes" id="UP000317638">
    <property type="component" value="Unassembled WGS sequence"/>
</dbReference>
<comment type="caution">
    <text evidence="2">The sequence shown here is derived from an EMBL/GenBank/DDBJ whole genome shotgun (WGS) entry which is preliminary data.</text>
</comment>
<feature type="compositionally biased region" description="Acidic residues" evidence="1">
    <location>
        <begin position="42"/>
        <end position="65"/>
    </location>
</feature>
<name>A0A553JXV2_9ACTN</name>
<feature type="compositionally biased region" description="Acidic residues" evidence="1">
    <location>
        <begin position="75"/>
        <end position="86"/>
    </location>
</feature>
<accession>A0A553JXV2</accession>